<sequence>MRSRLSAPPVLGLNGFLRSQSVLGVVRYWVARRNTRLNLSRLDAHLLRDIGLNERDVTAECTKPFWRD</sequence>
<proteinExistence type="predicted"/>
<feature type="domain" description="YjiS-like" evidence="1">
    <location>
        <begin position="25"/>
        <end position="56"/>
    </location>
</feature>
<accession>A0A2W5U8F1</accession>
<dbReference type="Pfam" id="PF06568">
    <property type="entry name" value="YjiS-like"/>
    <property type="match status" value="1"/>
</dbReference>
<evidence type="ECO:0000313" key="2">
    <source>
        <dbReference type="EMBL" id="PZQ99683.1"/>
    </source>
</evidence>
<evidence type="ECO:0000259" key="1">
    <source>
        <dbReference type="Pfam" id="PF06568"/>
    </source>
</evidence>
<dbReference type="EMBL" id="QFQS01000001">
    <property type="protein sequence ID" value="PZQ99683.1"/>
    <property type="molecule type" value="Genomic_DNA"/>
</dbReference>
<dbReference type="Proteomes" id="UP000248975">
    <property type="component" value="Unassembled WGS sequence"/>
</dbReference>
<dbReference type="AlphaFoldDB" id="A0A2W5U8F1"/>
<dbReference type="InterPro" id="IPR009506">
    <property type="entry name" value="YjiS-like"/>
</dbReference>
<organism evidence="2 3">
    <name type="scientific">Cereibacter sphaeroides</name>
    <name type="common">Rhodobacter sphaeroides</name>
    <dbReference type="NCBI Taxonomy" id="1063"/>
    <lineage>
        <taxon>Bacteria</taxon>
        <taxon>Pseudomonadati</taxon>
        <taxon>Pseudomonadota</taxon>
        <taxon>Alphaproteobacteria</taxon>
        <taxon>Rhodobacterales</taxon>
        <taxon>Paracoccaceae</taxon>
        <taxon>Cereibacter</taxon>
    </lineage>
</organism>
<name>A0A2W5U8F1_CERSP</name>
<comment type="caution">
    <text evidence="2">The sequence shown here is derived from an EMBL/GenBank/DDBJ whole genome shotgun (WGS) entry which is preliminary data.</text>
</comment>
<gene>
    <name evidence="2" type="ORF">DI533_03220</name>
</gene>
<reference evidence="2 3" key="1">
    <citation type="submission" date="2017-08" db="EMBL/GenBank/DDBJ databases">
        <title>Infants hospitalized years apart are colonized by the same room-sourced microbial strains.</title>
        <authorList>
            <person name="Brooks B."/>
            <person name="Olm M.R."/>
            <person name="Firek B.A."/>
            <person name="Baker R."/>
            <person name="Thomas B.C."/>
            <person name="Morowitz M.J."/>
            <person name="Banfield J.F."/>
        </authorList>
    </citation>
    <scope>NUCLEOTIDE SEQUENCE [LARGE SCALE GENOMIC DNA]</scope>
    <source>
        <strain evidence="2">S2_003_000_R2_11</strain>
    </source>
</reference>
<protein>
    <recommendedName>
        <fullName evidence="1">YjiS-like domain-containing protein</fullName>
    </recommendedName>
</protein>
<evidence type="ECO:0000313" key="3">
    <source>
        <dbReference type="Proteomes" id="UP000248975"/>
    </source>
</evidence>